<dbReference type="SMART" id="SM00490">
    <property type="entry name" value="HELICc"/>
    <property type="match status" value="1"/>
</dbReference>
<sequence length="418" mass="45879">MNTFSGLSVRTELCAALESKKITEPTPVQEQVIPRIIAGENILFQSETGTGKTFCYLLPAFMKALEMEGNVTPKILVLAPTHELASQIKGEAMSLAKDSGLPVTAALCIGGAPLKRQIEMLKAKPTILVGGPARIIELIRLKKLKVHGIGMVVLDESDRMLAPEMRDLISEILSLMPASAQYIACSATLSTHHASLLENMIPQVEAHQQAEEPAEGGEEIAKTSKKAKKPYKLTLLTLPPEDVLKRKISHWAFYAEGRDKIDTLRRFLLAAKQEKVLVFTAVAGQVDMIVSKLQWSKIECAGLHAKMDKISRKKSIDDFRSGRSKVLVTSDLSARGLDIPDVTCVVQLDVNENKDFFIHRAGRTARAGKSGINAIFGDEKELRSLSRIEKSLGIVIYPKVIYSGRILAADEDGEQTRE</sequence>
<dbReference type="InterPro" id="IPR027417">
    <property type="entry name" value="P-loop_NTPase"/>
</dbReference>
<evidence type="ECO:0000256" key="5">
    <source>
        <dbReference type="PROSITE-ProRule" id="PRU00552"/>
    </source>
</evidence>
<keyword evidence="4" id="KW-0067">ATP-binding</keyword>
<dbReference type="PROSITE" id="PS51195">
    <property type="entry name" value="Q_MOTIF"/>
    <property type="match status" value="1"/>
</dbReference>
<comment type="caution">
    <text evidence="9">The sequence shown here is derived from an EMBL/GenBank/DDBJ whole genome shotgun (WGS) entry which is preliminary data.</text>
</comment>
<dbReference type="CDD" id="cd00268">
    <property type="entry name" value="DEADc"/>
    <property type="match status" value="1"/>
</dbReference>
<dbReference type="SUPFAM" id="SSF52540">
    <property type="entry name" value="P-loop containing nucleoside triphosphate hydrolases"/>
    <property type="match status" value="1"/>
</dbReference>
<dbReference type="InterPro" id="IPR014014">
    <property type="entry name" value="RNA_helicase_DEAD_Q_motif"/>
</dbReference>
<dbReference type="PROSITE" id="PS51194">
    <property type="entry name" value="HELICASE_CTER"/>
    <property type="match status" value="1"/>
</dbReference>
<dbReference type="InterPro" id="IPR050547">
    <property type="entry name" value="DEAD_box_RNA_helicases"/>
</dbReference>
<evidence type="ECO:0000313" key="9">
    <source>
        <dbReference type="EMBL" id="MCD1654890.1"/>
    </source>
</evidence>
<evidence type="ECO:0000256" key="2">
    <source>
        <dbReference type="ARBA" id="ARBA00022801"/>
    </source>
</evidence>
<dbReference type="PANTHER" id="PTHR47963:SF7">
    <property type="entry name" value="ATP-DEPENDENT RNA HELICASE YFML-RELATED"/>
    <property type="match status" value="1"/>
</dbReference>
<dbReference type="GO" id="GO:0009409">
    <property type="term" value="P:response to cold"/>
    <property type="evidence" value="ECO:0007669"/>
    <property type="project" value="TreeGrafter"/>
</dbReference>
<dbReference type="InterPro" id="IPR001650">
    <property type="entry name" value="Helicase_C-like"/>
</dbReference>
<keyword evidence="1" id="KW-0547">Nucleotide-binding</keyword>
<feature type="domain" description="Helicase C-terminal" evidence="7">
    <location>
        <begin position="263"/>
        <end position="408"/>
    </location>
</feature>
<dbReference type="GO" id="GO:0003724">
    <property type="term" value="F:RNA helicase activity"/>
    <property type="evidence" value="ECO:0007669"/>
    <property type="project" value="InterPro"/>
</dbReference>
<dbReference type="Gene3D" id="3.40.50.300">
    <property type="entry name" value="P-loop containing nucleotide triphosphate hydrolases"/>
    <property type="match status" value="2"/>
</dbReference>
<dbReference type="InterPro" id="IPR044742">
    <property type="entry name" value="DEAD/DEAH_RhlB"/>
</dbReference>
<dbReference type="SMART" id="SM00487">
    <property type="entry name" value="DEXDc"/>
    <property type="match status" value="1"/>
</dbReference>
<protein>
    <submittedName>
        <fullName evidence="9">DEAD/DEAH box helicase</fullName>
    </submittedName>
</protein>
<gene>
    <name evidence="9" type="ORF">K7J14_09285</name>
</gene>
<dbReference type="GO" id="GO:0005524">
    <property type="term" value="F:ATP binding"/>
    <property type="evidence" value="ECO:0007669"/>
    <property type="project" value="UniProtKB-KW"/>
</dbReference>
<dbReference type="PANTHER" id="PTHR47963">
    <property type="entry name" value="DEAD-BOX ATP-DEPENDENT RNA HELICASE 47, MITOCHONDRIAL"/>
    <property type="match status" value="1"/>
</dbReference>
<dbReference type="InterPro" id="IPR014001">
    <property type="entry name" value="Helicase_ATP-bd"/>
</dbReference>
<name>A0AAE3EH45_9SPIR</name>
<dbReference type="RefSeq" id="WP_230755532.1">
    <property type="nucleotide sequence ID" value="NZ_JAINWA010000003.1"/>
</dbReference>
<keyword evidence="3 9" id="KW-0347">Helicase</keyword>
<feature type="domain" description="Helicase ATP-binding" evidence="6">
    <location>
        <begin position="33"/>
        <end position="207"/>
    </location>
</feature>
<keyword evidence="2" id="KW-0378">Hydrolase</keyword>
<dbReference type="GO" id="GO:0016787">
    <property type="term" value="F:hydrolase activity"/>
    <property type="evidence" value="ECO:0007669"/>
    <property type="project" value="UniProtKB-KW"/>
</dbReference>
<evidence type="ECO:0000259" key="7">
    <source>
        <dbReference type="PROSITE" id="PS51194"/>
    </source>
</evidence>
<evidence type="ECO:0000256" key="1">
    <source>
        <dbReference type="ARBA" id="ARBA00022741"/>
    </source>
</evidence>
<evidence type="ECO:0000259" key="8">
    <source>
        <dbReference type="PROSITE" id="PS51195"/>
    </source>
</evidence>
<dbReference type="GO" id="GO:0005840">
    <property type="term" value="C:ribosome"/>
    <property type="evidence" value="ECO:0007669"/>
    <property type="project" value="TreeGrafter"/>
</dbReference>
<dbReference type="GO" id="GO:0033592">
    <property type="term" value="F:RNA strand annealing activity"/>
    <property type="evidence" value="ECO:0007669"/>
    <property type="project" value="TreeGrafter"/>
</dbReference>
<keyword evidence="10" id="KW-1185">Reference proteome</keyword>
<dbReference type="Pfam" id="PF00270">
    <property type="entry name" value="DEAD"/>
    <property type="match status" value="1"/>
</dbReference>
<dbReference type="Pfam" id="PF00271">
    <property type="entry name" value="Helicase_C"/>
    <property type="match status" value="1"/>
</dbReference>
<dbReference type="CDD" id="cd18787">
    <property type="entry name" value="SF2_C_DEAD"/>
    <property type="match status" value="1"/>
</dbReference>
<dbReference type="Proteomes" id="UP001198163">
    <property type="component" value="Unassembled WGS sequence"/>
</dbReference>
<dbReference type="EMBL" id="JAINWA010000003">
    <property type="protein sequence ID" value="MCD1654890.1"/>
    <property type="molecule type" value="Genomic_DNA"/>
</dbReference>
<evidence type="ECO:0000313" key="10">
    <source>
        <dbReference type="Proteomes" id="UP001198163"/>
    </source>
</evidence>
<dbReference type="PROSITE" id="PS51192">
    <property type="entry name" value="HELICASE_ATP_BIND_1"/>
    <property type="match status" value="1"/>
</dbReference>
<reference evidence="9" key="1">
    <citation type="submission" date="2021-08" db="EMBL/GenBank/DDBJ databases">
        <title>Comparative analyses of Brucepasteria parasyntrophica and Teretinema zuelzerae.</title>
        <authorList>
            <person name="Song Y."/>
            <person name="Brune A."/>
        </authorList>
    </citation>
    <scope>NUCLEOTIDE SEQUENCE</scope>
    <source>
        <strain evidence="9">DSM 1903</strain>
    </source>
</reference>
<feature type="domain" description="DEAD-box RNA helicase Q" evidence="8">
    <location>
        <begin position="2"/>
        <end position="30"/>
    </location>
</feature>
<feature type="short sequence motif" description="Q motif" evidence="5">
    <location>
        <begin position="2"/>
        <end position="30"/>
    </location>
</feature>
<proteinExistence type="predicted"/>
<dbReference type="GO" id="GO:0005829">
    <property type="term" value="C:cytosol"/>
    <property type="evidence" value="ECO:0007669"/>
    <property type="project" value="TreeGrafter"/>
</dbReference>
<organism evidence="9 10">
    <name type="scientific">Teretinema zuelzerae</name>
    <dbReference type="NCBI Taxonomy" id="156"/>
    <lineage>
        <taxon>Bacteria</taxon>
        <taxon>Pseudomonadati</taxon>
        <taxon>Spirochaetota</taxon>
        <taxon>Spirochaetia</taxon>
        <taxon>Spirochaetales</taxon>
        <taxon>Treponemataceae</taxon>
        <taxon>Teretinema</taxon>
    </lineage>
</organism>
<dbReference type="AlphaFoldDB" id="A0AAE3EH45"/>
<dbReference type="InterPro" id="IPR011545">
    <property type="entry name" value="DEAD/DEAH_box_helicase_dom"/>
</dbReference>
<evidence type="ECO:0000256" key="4">
    <source>
        <dbReference type="ARBA" id="ARBA00022840"/>
    </source>
</evidence>
<evidence type="ECO:0000259" key="6">
    <source>
        <dbReference type="PROSITE" id="PS51192"/>
    </source>
</evidence>
<accession>A0AAE3EH45</accession>
<evidence type="ECO:0000256" key="3">
    <source>
        <dbReference type="ARBA" id="ARBA00022806"/>
    </source>
</evidence>